<feature type="transmembrane region" description="Helical" evidence="3">
    <location>
        <begin position="430"/>
        <end position="460"/>
    </location>
</feature>
<feature type="compositionally biased region" description="Basic and acidic residues" evidence="2">
    <location>
        <begin position="20"/>
        <end position="34"/>
    </location>
</feature>
<evidence type="ECO:0000256" key="1">
    <source>
        <dbReference type="SAM" id="Coils"/>
    </source>
</evidence>
<proteinExistence type="predicted"/>
<feature type="compositionally biased region" description="Low complexity" evidence="2">
    <location>
        <begin position="543"/>
        <end position="562"/>
    </location>
</feature>
<dbReference type="AlphaFoldDB" id="A0A6H5IP98"/>
<keyword evidence="5" id="KW-1185">Reference proteome</keyword>
<dbReference type="EMBL" id="CADCXV010000861">
    <property type="protein sequence ID" value="CAB0037584.1"/>
    <property type="molecule type" value="Genomic_DNA"/>
</dbReference>
<feature type="region of interest" description="Disordered" evidence="2">
    <location>
        <begin position="661"/>
        <end position="687"/>
    </location>
</feature>
<gene>
    <name evidence="4" type="ORF">TBRA_LOCUS9407</name>
</gene>
<dbReference type="OrthoDB" id="6350321at2759"/>
<keyword evidence="3" id="KW-1133">Transmembrane helix</keyword>
<evidence type="ECO:0000256" key="2">
    <source>
        <dbReference type="SAM" id="MobiDB-lite"/>
    </source>
</evidence>
<organism evidence="4 5">
    <name type="scientific">Trichogramma brassicae</name>
    <dbReference type="NCBI Taxonomy" id="86971"/>
    <lineage>
        <taxon>Eukaryota</taxon>
        <taxon>Metazoa</taxon>
        <taxon>Ecdysozoa</taxon>
        <taxon>Arthropoda</taxon>
        <taxon>Hexapoda</taxon>
        <taxon>Insecta</taxon>
        <taxon>Pterygota</taxon>
        <taxon>Neoptera</taxon>
        <taxon>Endopterygota</taxon>
        <taxon>Hymenoptera</taxon>
        <taxon>Apocrita</taxon>
        <taxon>Proctotrupomorpha</taxon>
        <taxon>Chalcidoidea</taxon>
        <taxon>Trichogrammatidae</taxon>
        <taxon>Trichogramma</taxon>
    </lineage>
</organism>
<evidence type="ECO:0000313" key="4">
    <source>
        <dbReference type="EMBL" id="CAB0037584.1"/>
    </source>
</evidence>
<feature type="transmembrane region" description="Helical" evidence="3">
    <location>
        <begin position="394"/>
        <end position="418"/>
    </location>
</feature>
<feature type="region of interest" description="Disordered" evidence="2">
    <location>
        <begin position="505"/>
        <end position="568"/>
    </location>
</feature>
<keyword evidence="1" id="KW-0175">Coiled coil</keyword>
<dbReference type="Proteomes" id="UP000479190">
    <property type="component" value="Unassembled WGS sequence"/>
</dbReference>
<name>A0A6H5IP98_9HYME</name>
<feature type="coiled-coil region" evidence="1">
    <location>
        <begin position="959"/>
        <end position="1014"/>
    </location>
</feature>
<accession>A0A6H5IP98</accession>
<evidence type="ECO:0000256" key="3">
    <source>
        <dbReference type="SAM" id="Phobius"/>
    </source>
</evidence>
<keyword evidence="3" id="KW-0472">Membrane</keyword>
<protein>
    <submittedName>
        <fullName evidence="4">Uncharacterized protein</fullName>
    </submittedName>
</protein>
<reference evidence="4 5" key="1">
    <citation type="submission" date="2020-02" db="EMBL/GenBank/DDBJ databases">
        <authorList>
            <person name="Ferguson B K."/>
        </authorList>
    </citation>
    <scope>NUCLEOTIDE SEQUENCE [LARGE SCALE GENOMIC DNA]</scope>
</reference>
<sequence>MQRITDILILQVNHQKRTSRRQEPDRPYQPDRKNSNSYVAPERFVREAARARRAGHVMRVNRRPSAHSRVDHERERTSSSFSFLRVISCRLKKKRSKRTISNTFPSAARVLIAGPKLLLMARYNPKITKILEEVFAGARSATWCTRSTECGLMLFTQSVQPNNNKNSRRSLHRSLVGDLVHQVDGMWSEILGNSIYVYEVLNLTSEFLYPTVISKSLEPDGFEYSFLSHFFDRYPRSPNVMVKKLYKQLYEQYRKTAAKTLARSFLHKSYLRLIIILKKNGCASTRKNSSTRIFLTRLELDESSVREKEKQIGARSEVGERRGGSNCHCCSDCTRLSRAHTVAIYMYTGYVQASAAAGVALGRGHQDASKRAAGDRCSLWKPAKPPTPSQLPSLAFSSASSILAYIALPAIAHSYVLAPNLHKKHRSRSIIEVVAIVVVAVAALLTSTRTIVRVASWFYIVRSEQSQTTRTTESLGSLVTSNRMRLDHLLTRYVTRRLVKNSTLGRSQVQRRLPEQSEFRQPMMSTNKSIRPRTQPVNGTKVQQQQQKQQQQQQQEQQQRQQQQKDVEKRLEGGAFSTYGQAYKPTALTNISLATFVIIKYWYGNQTEDYYHWIDLLGLTEPTNRNWAGEDKVPVLQETQPREPEDEVPAVTGLLETINEDDPESCSKKTLADDGPSQDTEKQFRNGETEAEKSYFHYITCLGSEKLESLRAREIITIAQKTHLRFLYSPCISKMTNLDGQSKTIFNLAEKCYFRAAEKRQIIASSLSLSDFLAHGPTATTKEVAVNVTTTVKESSYSSTDVGHQEDENNCTPIYARSVDANAKPLVYFQAVNAVSATSYAHKPILPTSQSVASACIVYLMPFLKEDLSFTNIHFFEFMQQTFQKKYRSKTDVDTGSCGLKAKNKHSRVLQLLSLYKMAPPVTRGSTAEKQHELSAAVQGDKVLPDSVKKWATKVDSNIRAIELQSKEFELSLDAADQERREFAETLSQHTTRIELIQDEYDELRNSLARADTSRIDELVNDKLKEVDPKYVFSVAPEDADKIRENVRSMIDQLESVVDSRVEEQVQIALGK</sequence>
<evidence type="ECO:0000313" key="5">
    <source>
        <dbReference type="Proteomes" id="UP000479190"/>
    </source>
</evidence>
<feature type="region of interest" description="Disordered" evidence="2">
    <location>
        <begin position="14"/>
        <end position="39"/>
    </location>
</feature>
<feature type="non-terminal residue" evidence="4">
    <location>
        <position position="1072"/>
    </location>
</feature>
<keyword evidence="3" id="KW-0812">Transmembrane</keyword>